<reference evidence="2" key="1">
    <citation type="submission" date="2016-12" db="EMBL/GenBank/DDBJ databases">
        <authorList>
            <person name="Meng X."/>
        </authorList>
    </citation>
    <scope>NUCLEOTIDE SEQUENCE [LARGE SCALE GENOMIC DNA]</scope>
    <source>
        <strain evidence="2">DSM 20732</strain>
    </source>
</reference>
<dbReference type="InParanoid" id="A0A1Q5PY41"/>
<dbReference type="STRING" id="52770.BSZ40_02885"/>
<name>A0A1Q5PY41_9ACTO</name>
<evidence type="ECO:0000313" key="1">
    <source>
        <dbReference type="EMBL" id="OKL52524.1"/>
    </source>
</evidence>
<protein>
    <recommendedName>
        <fullName evidence="3">MarR family transcriptional regulator</fullName>
    </recommendedName>
</protein>
<organism evidence="1 2">
    <name type="scientific">Buchananella hordeovulneris</name>
    <dbReference type="NCBI Taxonomy" id="52770"/>
    <lineage>
        <taxon>Bacteria</taxon>
        <taxon>Bacillati</taxon>
        <taxon>Actinomycetota</taxon>
        <taxon>Actinomycetes</taxon>
        <taxon>Actinomycetales</taxon>
        <taxon>Actinomycetaceae</taxon>
        <taxon>Buchananella</taxon>
    </lineage>
</organism>
<evidence type="ECO:0008006" key="3">
    <source>
        <dbReference type="Google" id="ProtNLM"/>
    </source>
</evidence>
<keyword evidence="2" id="KW-1185">Reference proteome</keyword>
<gene>
    <name evidence="1" type="ORF">BSZ40_02885</name>
</gene>
<evidence type="ECO:0000313" key="2">
    <source>
        <dbReference type="Proteomes" id="UP000185612"/>
    </source>
</evidence>
<dbReference type="AlphaFoldDB" id="A0A1Q5PY41"/>
<sequence>MSALRIHLADSSHALALPPERTLGDEFQLVSLTPAPIVTACLFLLAEGRWAIGVGIGPGQLAYSPRASRGPAFVAARAAVEAARRRSAVRPIVIHGSDPEGASHATAIAQALAAFVMQRSAAGHSAVAAVSAAATQQAAAHALGITQQALSQRLTAAHHREVLGLSAVLERGLSALDALYRAAERGGGG</sequence>
<proteinExistence type="predicted"/>
<dbReference type="Proteomes" id="UP000185612">
    <property type="component" value="Unassembled WGS sequence"/>
</dbReference>
<comment type="caution">
    <text evidence="1">The sequence shown here is derived from an EMBL/GenBank/DDBJ whole genome shotgun (WGS) entry which is preliminary data.</text>
</comment>
<dbReference type="EMBL" id="MQVS01000002">
    <property type="protein sequence ID" value="OKL52524.1"/>
    <property type="molecule type" value="Genomic_DNA"/>
</dbReference>
<accession>A0A1Q5PY41</accession>